<dbReference type="Proteomes" id="UP000011087">
    <property type="component" value="Unassembled WGS sequence"/>
</dbReference>
<reference evidence="2" key="3">
    <citation type="submission" date="2015-06" db="UniProtKB">
        <authorList>
            <consortium name="EnsemblProtists"/>
        </authorList>
    </citation>
    <scope>IDENTIFICATION</scope>
</reference>
<reference evidence="3" key="2">
    <citation type="submission" date="2012-11" db="EMBL/GenBank/DDBJ databases">
        <authorList>
            <person name="Kuo A."/>
            <person name="Curtis B.A."/>
            <person name="Tanifuji G."/>
            <person name="Burki F."/>
            <person name="Gruber A."/>
            <person name="Irimia M."/>
            <person name="Maruyama S."/>
            <person name="Arias M.C."/>
            <person name="Ball S.G."/>
            <person name="Gile G.H."/>
            <person name="Hirakawa Y."/>
            <person name="Hopkins J.F."/>
            <person name="Rensing S.A."/>
            <person name="Schmutz J."/>
            <person name="Symeonidi A."/>
            <person name="Elias M."/>
            <person name="Eveleigh R.J."/>
            <person name="Herman E.K."/>
            <person name="Klute M.J."/>
            <person name="Nakayama T."/>
            <person name="Obornik M."/>
            <person name="Reyes-Prieto A."/>
            <person name="Armbrust E.V."/>
            <person name="Aves S.J."/>
            <person name="Beiko R.G."/>
            <person name="Coutinho P."/>
            <person name="Dacks J.B."/>
            <person name="Durnford D.G."/>
            <person name="Fast N.M."/>
            <person name="Green B.R."/>
            <person name="Grisdale C."/>
            <person name="Hempe F."/>
            <person name="Henrissat B."/>
            <person name="Hoppner M.P."/>
            <person name="Ishida K.-I."/>
            <person name="Kim E."/>
            <person name="Koreny L."/>
            <person name="Kroth P.G."/>
            <person name="Liu Y."/>
            <person name="Malik S.-B."/>
            <person name="Maier U.G."/>
            <person name="McRose D."/>
            <person name="Mock T."/>
            <person name="Neilson J.A."/>
            <person name="Onodera N.T."/>
            <person name="Poole A.M."/>
            <person name="Pritham E.J."/>
            <person name="Richards T.A."/>
            <person name="Rocap G."/>
            <person name="Roy S.W."/>
            <person name="Sarai C."/>
            <person name="Schaack S."/>
            <person name="Shirato S."/>
            <person name="Slamovits C.H."/>
            <person name="Spencer D.F."/>
            <person name="Suzuki S."/>
            <person name="Worden A.Z."/>
            <person name="Zauner S."/>
            <person name="Barry K."/>
            <person name="Bell C."/>
            <person name="Bharti A.K."/>
            <person name="Crow J.A."/>
            <person name="Grimwood J."/>
            <person name="Kramer R."/>
            <person name="Lindquist E."/>
            <person name="Lucas S."/>
            <person name="Salamov A."/>
            <person name="McFadden G.I."/>
            <person name="Lane C.E."/>
            <person name="Keeling P.J."/>
            <person name="Gray M.W."/>
            <person name="Grigoriev I.V."/>
            <person name="Archibald J.M."/>
        </authorList>
    </citation>
    <scope>NUCLEOTIDE SEQUENCE</scope>
    <source>
        <strain evidence="3">CCMP2712</strain>
    </source>
</reference>
<reference evidence="1 3" key="1">
    <citation type="journal article" date="2012" name="Nature">
        <title>Algal genomes reveal evolutionary mosaicism and the fate of nucleomorphs.</title>
        <authorList>
            <consortium name="DOE Joint Genome Institute"/>
            <person name="Curtis B.A."/>
            <person name="Tanifuji G."/>
            <person name="Burki F."/>
            <person name="Gruber A."/>
            <person name="Irimia M."/>
            <person name="Maruyama S."/>
            <person name="Arias M.C."/>
            <person name="Ball S.G."/>
            <person name="Gile G.H."/>
            <person name="Hirakawa Y."/>
            <person name="Hopkins J.F."/>
            <person name="Kuo A."/>
            <person name="Rensing S.A."/>
            <person name="Schmutz J."/>
            <person name="Symeonidi A."/>
            <person name="Elias M."/>
            <person name="Eveleigh R.J."/>
            <person name="Herman E.K."/>
            <person name="Klute M.J."/>
            <person name="Nakayama T."/>
            <person name="Obornik M."/>
            <person name="Reyes-Prieto A."/>
            <person name="Armbrust E.V."/>
            <person name="Aves S.J."/>
            <person name="Beiko R.G."/>
            <person name="Coutinho P."/>
            <person name="Dacks J.B."/>
            <person name="Durnford D.G."/>
            <person name="Fast N.M."/>
            <person name="Green B.R."/>
            <person name="Grisdale C.J."/>
            <person name="Hempel F."/>
            <person name="Henrissat B."/>
            <person name="Hoppner M.P."/>
            <person name="Ishida K."/>
            <person name="Kim E."/>
            <person name="Koreny L."/>
            <person name="Kroth P.G."/>
            <person name="Liu Y."/>
            <person name="Malik S.B."/>
            <person name="Maier U.G."/>
            <person name="McRose D."/>
            <person name="Mock T."/>
            <person name="Neilson J.A."/>
            <person name="Onodera N.T."/>
            <person name="Poole A.M."/>
            <person name="Pritham E.J."/>
            <person name="Richards T.A."/>
            <person name="Rocap G."/>
            <person name="Roy S.W."/>
            <person name="Sarai C."/>
            <person name="Schaack S."/>
            <person name="Shirato S."/>
            <person name="Slamovits C.H."/>
            <person name="Spencer D.F."/>
            <person name="Suzuki S."/>
            <person name="Worden A.Z."/>
            <person name="Zauner S."/>
            <person name="Barry K."/>
            <person name="Bell C."/>
            <person name="Bharti A.K."/>
            <person name="Crow J.A."/>
            <person name="Grimwood J."/>
            <person name="Kramer R."/>
            <person name="Lindquist E."/>
            <person name="Lucas S."/>
            <person name="Salamov A."/>
            <person name="McFadden G.I."/>
            <person name="Lane C.E."/>
            <person name="Keeling P.J."/>
            <person name="Gray M.W."/>
            <person name="Grigoriev I.V."/>
            <person name="Archibald J.M."/>
        </authorList>
    </citation>
    <scope>NUCLEOTIDE SEQUENCE</scope>
    <source>
        <strain evidence="1 3">CCMP2712</strain>
    </source>
</reference>
<proteinExistence type="predicted"/>
<dbReference type="EnsemblProtists" id="EKX52539">
    <property type="protein sequence ID" value="EKX52539"/>
    <property type="gene ID" value="GUITHDRAFT_101705"/>
</dbReference>
<dbReference type="RefSeq" id="XP_005839519.1">
    <property type="nucleotide sequence ID" value="XM_005839462.1"/>
</dbReference>
<protein>
    <submittedName>
        <fullName evidence="1 2">Uncharacterized protein</fullName>
    </submittedName>
</protein>
<dbReference type="KEGG" id="gtt:GUITHDRAFT_101705"/>
<evidence type="ECO:0000313" key="1">
    <source>
        <dbReference type="EMBL" id="EKX52539.1"/>
    </source>
</evidence>
<evidence type="ECO:0000313" key="3">
    <source>
        <dbReference type="Proteomes" id="UP000011087"/>
    </source>
</evidence>
<dbReference type="PaxDb" id="55529-EKX52539"/>
<dbReference type="HOGENOM" id="CLU_2175904_0_0_1"/>
<gene>
    <name evidence="1" type="ORF">GUITHDRAFT_101705</name>
</gene>
<name>L1JW25_GUITC</name>
<accession>L1JW25</accession>
<dbReference type="GeneID" id="17309249"/>
<keyword evidence="3" id="KW-1185">Reference proteome</keyword>
<organism evidence="1">
    <name type="scientific">Guillardia theta (strain CCMP2712)</name>
    <name type="common">Cryptophyte</name>
    <dbReference type="NCBI Taxonomy" id="905079"/>
    <lineage>
        <taxon>Eukaryota</taxon>
        <taxon>Cryptophyceae</taxon>
        <taxon>Pyrenomonadales</taxon>
        <taxon>Geminigeraceae</taxon>
        <taxon>Guillardia</taxon>
    </lineage>
</organism>
<dbReference type="EMBL" id="JH992972">
    <property type="protein sequence ID" value="EKX52539.1"/>
    <property type="molecule type" value="Genomic_DNA"/>
</dbReference>
<sequence length="110" mass="12961">MVQTYSKRDKLYNRVFECRFVCHYDGFSKFGWEFLRFACIAENKPDILATQVGKQTLVLRFVDQKCYWIKTKLISFVREQILQACVKFDGCDIFSDTGFGIHAVDSSRFF</sequence>
<evidence type="ECO:0000313" key="2">
    <source>
        <dbReference type="EnsemblProtists" id="EKX52539"/>
    </source>
</evidence>
<dbReference type="AlphaFoldDB" id="L1JW25"/>